<evidence type="ECO:0000259" key="1">
    <source>
        <dbReference type="Pfam" id="PF12937"/>
    </source>
</evidence>
<proteinExistence type="predicted"/>
<dbReference type="InterPro" id="IPR036047">
    <property type="entry name" value="F-box-like_dom_sf"/>
</dbReference>
<protein>
    <recommendedName>
        <fullName evidence="1">F-box domain-containing protein</fullName>
    </recommendedName>
</protein>
<evidence type="ECO:0000313" key="3">
    <source>
        <dbReference type="Proteomes" id="UP000826271"/>
    </source>
</evidence>
<dbReference type="PANTHER" id="PTHR48218">
    <property type="entry name" value="F-BOX DOMAIN CONTAINING PROTEIN"/>
    <property type="match status" value="1"/>
</dbReference>
<dbReference type="PANTHER" id="PTHR48218:SF3">
    <property type="entry name" value="OS07G0170800 PROTEIN"/>
    <property type="match status" value="1"/>
</dbReference>
<dbReference type="InterPro" id="IPR001810">
    <property type="entry name" value="F-box_dom"/>
</dbReference>
<feature type="domain" description="F-box" evidence="1">
    <location>
        <begin position="49"/>
        <end position="80"/>
    </location>
</feature>
<accession>A0AAV6WN31</accession>
<comment type="caution">
    <text evidence="2">The sequence shown here is derived from an EMBL/GenBank/DDBJ whole genome shotgun (WGS) entry which is preliminary data.</text>
</comment>
<evidence type="ECO:0000313" key="2">
    <source>
        <dbReference type="EMBL" id="KAG8369742.1"/>
    </source>
</evidence>
<reference evidence="2" key="1">
    <citation type="submission" date="2019-10" db="EMBL/GenBank/DDBJ databases">
        <authorList>
            <person name="Zhang R."/>
            <person name="Pan Y."/>
            <person name="Wang J."/>
            <person name="Ma R."/>
            <person name="Yu S."/>
        </authorList>
    </citation>
    <scope>NUCLEOTIDE SEQUENCE</scope>
    <source>
        <strain evidence="2">LA-IB0</strain>
        <tissue evidence="2">Leaf</tissue>
    </source>
</reference>
<dbReference type="Gene3D" id="1.20.1280.50">
    <property type="match status" value="1"/>
</dbReference>
<name>A0AAV6WN31_9LAMI</name>
<keyword evidence="3" id="KW-1185">Reference proteome</keyword>
<dbReference type="Proteomes" id="UP000826271">
    <property type="component" value="Unassembled WGS sequence"/>
</dbReference>
<dbReference type="AlphaFoldDB" id="A0AAV6WN31"/>
<sequence length="96" mass="10216">MRGKDDCTIFEFSFSLIGDGTVEGGGGGKVVAELLQDSLVVFGVGIMDVMILSKLDARSVAQSCSVCRGWLGVASSDNIWAPKVPLHFCPFSSRNM</sequence>
<dbReference type="SUPFAM" id="SSF81383">
    <property type="entry name" value="F-box domain"/>
    <property type="match status" value="1"/>
</dbReference>
<organism evidence="2 3">
    <name type="scientific">Buddleja alternifolia</name>
    <dbReference type="NCBI Taxonomy" id="168488"/>
    <lineage>
        <taxon>Eukaryota</taxon>
        <taxon>Viridiplantae</taxon>
        <taxon>Streptophyta</taxon>
        <taxon>Embryophyta</taxon>
        <taxon>Tracheophyta</taxon>
        <taxon>Spermatophyta</taxon>
        <taxon>Magnoliopsida</taxon>
        <taxon>eudicotyledons</taxon>
        <taxon>Gunneridae</taxon>
        <taxon>Pentapetalae</taxon>
        <taxon>asterids</taxon>
        <taxon>lamiids</taxon>
        <taxon>Lamiales</taxon>
        <taxon>Scrophulariaceae</taxon>
        <taxon>Buddlejeae</taxon>
        <taxon>Buddleja</taxon>
    </lineage>
</organism>
<gene>
    <name evidence="2" type="ORF">BUALT_Bualt14G0045400</name>
</gene>
<dbReference type="EMBL" id="WHWC01000014">
    <property type="protein sequence ID" value="KAG8369742.1"/>
    <property type="molecule type" value="Genomic_DNA"/>
</dbReference>
<dbReference type="Pfam" id="PF12937">
    <property type="entry name" value="F-box-like"/>
    <property type="match status" value="1"/>
</dbReference>